<evidence type="ECO:0000313" key="1">
    <source>
        <dbReference type="EMBL" id="KAJ7215561.1"/>
    </source>
</evidence>
<organism evidence="1 2">
    <name type="scientific">Mycena pura</name>
    <dbReference type="NCBI Taxonomy" id="153505"/>
    <lineage>
        <taxon>Eukaryota</taxon>
        <taxon>Fungi</taxon>
        <taxon>Dikarya</taxon>
        <taxon>Basidiomycota</taxon>
        <taxon>Agaricomycotina</taxon>
        <taxon>Agaricomycetes</taxon>
        <taxon>Agaricomycetidae</taxon>
        <taxon>Agaricales</taxon>
        <taxon>Marasmiineae</taxon>
        <taxon>Mycenaceae</taxon>
        <taxon>Mycena</taxon>
    </lineage>
</organism>
<proteinExistence type="predicted"/>
<sequence>MATHAQAFHCAHDGSFKALRRPPDSCRVSRARTSPAVRASILKRWAQRALASHVVGLRTLAAQRTVVALGPQGEILNISPCARNARVAFRQCGCRPRLVHFTTDLDNSLEKRFYRHPGVSAQDLVSLPALQTFTACRCSSTIGPRSLGYLLTHLSMPALRRLQLPRTSTPAEGFASSVLLLGEVATRSPLIDIDLTGLAHDSFIHALSNLTRLQRFTAIDLKDLRADTDLPPGTTTARRLLEALRLRDLRLQLCRAFSGSDYLLDFTQRRLDSGGDLGVQGLRRLEIEFKVVVPLVAPEALAPFSVRGLTIETRLFEESDIV</sequence>
<protein>
    <submittedName>
        <fullName evidence="1">Uncharacterized protein</fullName>
    </submittedName>
</protein>
<evidence type="ECO:0000313" key="2">
    <source>
        <dbReference type="Proteomes" id="UP001219525"/>
    </source>
</evidence>
<dbReference type="AlphaFoldDB" id="A0AAD6YEQ3"/>
<gene>
    <name evidence="1" type="ORF">GGX14DRAFT_391996</name>
</gene>
<comment type="caution">
    <text evidence="1">The sequence shown here is derived from an EMBL/GenBank/DDBJ whole genome shotgun (WGS) entry which is preliminary data.</text>
</comment>
<dbReference type="EMBL" id="JARJCW010000017">
    <property type="protein sequence ID" value="KAJ7215561.1"/>
    <property type="molecule type" value="Genomic_DNA"/>
</dbReference>
<accession>A0AAD6YEQ3</accession>
<keyword evidence="2" id="KW-1185">Reference proteome</keyword>
<name>A0AAD6YEQ3_9AGAR</name>
<reference evidence="1" key="1">
    <citation type="submission" date="2023-03" db="EMBL/GenBank/DDBJ databases">
        <title>Massive genome expansion in bonnet fungi (Mycena s.s.) driven by repeated elements and novel gene families across ecological guilds.</title>
        <authorList>
            <consortium name="Lawrence Berkeley National Laboratory"/>
            <person name="Harder C.B."/>
            <person name="Miyauchi S."/>
            <person name="Viragh M."/>
            <person name="Kuo A."/>
            <person name="Thoen E."/>
            <person name="Andreopoulos B."/>
            <person name="Lu D."/>
            <person name="Skrede I."/>
            <person name="Drula E."/>
            <person name="Henrissat B."/>
            <person name="Morin E."/>
            <person name="Kohler A."/>
            <person name="Barry K."/>
            <person name="LaButti K."/>
            <person name="Morin E."/>
            <person name="Salamov A."/>
            <person name="Lipzen A."/>
            <person name="Mereny Z."/>
            <person name="Hegedus B."/>
            <person name="Baldrian P."/>
            <person name="Stursova M."/>
            <person name="Weitz H."/>
            <person name="Taylor A."/>
            <person name="Grigoriev I.V."/>
            <person name="Nagy L.G."/>
            <person name="Martin F."/>
            <person name="Kauserud H."/>
        </authorList>
    </citation>
    <scope>NUCLEOTIDE SEQUENCE</scope>
    <source>
        <strain evidence="1">9144</strain>
    </source>
</reference>
<dbReference type="Proteomes" id="UP001219525">
    <property type="component" value="Unassembled WGS sequence"/>
</dbReference>